<dbReference type="GO" id="GO:0003887">
    <property type="term" value="F:DNA-directed DNA polymerase activity"/>
    <property type="evidence" value="ECO:0007669"/>
    <property type="project" value="UniProtKB-KW"/>
</dbReference>
<dbReference type="GO" id="GO:0003723">
    <property type="term" value="F:RNA binding"/>
    <property type="evidence" value="ECO:0007669"/>
    <property type="project" value="UniProtKB-KW"/>
</dbReference>
<comment type="caution">
    <text evidence="16">The sequence shown here is derived from an EMBL/GenBank/DDBJ whole genome shotgun (WGS) entry which is preliminary data.</text>
</comment>
<feature type="domain" description="Integrase catalytic" evidence="15">
    <location>
        <begin position="1"/>
        <end position="127"/>
    </location>
</feature>
<keyword evidence="7" id="KW-0460">Magnesium</keyword>
<dbReference type="GO" id="GO:0003964">
    <property type="term" value="F:RNA-directed DNA polymerase activity"/>
    <property type="evidence" value="ECO:0007669"/>
    <property type="project" value="UniProtKB-KW"/>
</dbReference>
<keyword evidence="8" id="KW-0694">RNA-binding</keyword>
<keyword evidence="11" id="KW-0808">Transferase</keyword>
<keyword evidence="2" id="KW-0548">Nucleotidyltransferase</keyword>
<keyword evidence="5" id="KW-0255">Endonuclease</keyword>
<evidence type="ECO:0000313" key="17">
    <source>
        <dbReference type="Proteomes" id="UP000765509"/>
    </source>
</evidence>
<evidence type="ECO:0000256" key="5">
    <source>
        <dbReference type="ARBA" id="ARBA00022759"/>
    </source>
</evidence>
<dbReference type="GO" id="GO:0032196">
    <property type="term" value="P:transposition"/>
    <property type="evidence" value="ECO:0007669"/>
    <property type="project" value="UniProtKB-KW"/>
</dbReference>
<evidence type="ECO:0000256" key="8">
    <source>
        <dbReference type="ARBA" id="ARBA00022884"/>
    </source>
</evidence>
<reference evidence="16" key="1">
    <citation type="submission" date="2021-03" db="EMBL/GenBank/DDBJ databases">
        <title>Draft genome sequence of rust myrtle Austropuccinia psidii MF-1, a brazilian biotype.</title>
        <authorList>
            <person name="Quecine M.C."/>
            <person name="Pachon D.M.R."/>
            <person name="Bonatelli M.L."/>
            <person name="Correr F.H."/>
            <person name="Franceschini L.M."/>
            <person name="Leite T.F."/>
            <person name="Margarido G.R.A."/>
            <person name="Almeida C.A."/>
            <person name="Ferrarezi J.A."/>
            <person name="Labate C.A."/>
        </authorList>
    </citation>
    <scope>NUCLEOTIDE SEQUENCE</scope>
    <source>
        <strain evidence="16">MF-1</strain>
    </source>
</reference>
<dbReference type="GO" id="GO:0006310">
    <property type="term" value="P:DNA recombination"/>
    <property type="evidence" value="ECO:0007669"/>
    <property type="project" value="UniProtKB-KW"/>
</dbReference>
<comment type="catalytic activity">
    <reaction evidence="14">
        <text>DNA(n) + a 2'-deoxyribonucleoside 5'-triphosphate = DNA(n+1) + diphosphate</text>
        <dbReference type="Rhea" id="RHEA:22508"/>
        <dbReference type="Rhea" id="RHEA-COMP:17339"/>
        <dbReference type="Rhea" id="RHEA-COMP:17340"/>
        <dbReference type="ChEBI" id="CHEBI:33019"/>
        <dbReference type="ChEBI" id="CHEBI:61560"/>
        <dbReference type="ChEBI" id="CHEBI:173112"/>
        <dbReference type="EC" id="2.7.7.7"/>
    </reaction>
</comment>
<evidence type="ECO:0000256" key="6">
    <source>
        <dbReference type="ARBA" id="ARBA00022801"/>
    </source>
</evidence>
<dbReference type="GO" id="GO:0004519">
    <property type="term" value="F:endonuclease activity"/>
    <property type="evidence" value="ECO:0007669"/>
    <property type="project" value="UniProtKB-KW"/>
</dbReference>
<organism evidence="16 17">
    <name type="scientific">Austropuccinia psidii MF-1</name>
    <dbReference type="NCBI Taxonomy" id="1389203"/>
    <lineage>
        <taxon>Eukaryota</taxon>
        <taxon>Fungi</taxon>
        <taxon>Dikarya</taxon>
        <taxon>Basidiomycota</taxon>
        <taxon>Pucciniomycotina</taxon>
        <taxon>Pucciniomycetes</taxon>
        <taxon>Pucciniales</taxon>
        <taxon>Sphaerophragmiaceae</taxon>
        <taxon>Austropuccinia</taxon>
    </lineage>
</organism>
<dbReference type="GO" id="GO:0016787">
    <property type="term" value="F:hydrolase activity"/>
    <property type="evidence" value="ECO:0007669"/>
    <property type="project" value="UniProtKB-KW"/>
</dbReference>
<evidence type="ECO:0000256" key="4">
    <source>
        <dbReference type="ARBA" id="ARBA00022723"/>
    </source>
</evidence>
<keyword evidence="1" id="KW-0815">Transposition</keyword>
<keyword evidence="9" id="KW-0229">DNA integration</keyword>
<name>A0A9Q3KPY0_9BASI</name>
<protein>
    <recommendedName>
        <fullName evidence="15">Integrase catalytic domain-containing protein</fullName>
    </recommendedName>
</protein>
<keyword evidence="6" id="KW-0378">Hydrolase</keyword>
<proteinExistence type="predicted"/>
<evidence type="ECO:0000256" key="10">
    <source>
        <dbReference type="ARBA" id="ARBA00022918"/>
    </source>
</evidence>
<dbReference type="AlphaFoldDB" id="A0A9Q3KPY0"/>
<dbReference type="PROSITE" id="PS50994">
    <property type="entry name" value="INTEGRASE"/>
    <property type="match status" value="1"/>
</dbReference>
<evidence type="ECO:0000256" key="2">
    <source>
        <dbReference type="ARBA" id="ARBA00022695"/>
    </source>
</evidence>
<accession>A0A9Q3KPY0</accession>
<sequence length="127" mass="14684">MDTIHIDVVGPITPQSVSVFRFLLTIVDQATSFKIIKFPKRKSDSFDQFVIAKTHMENWHNRKIRKLVSDREGEFLNQRFEALENDCGFVHIFAPPETPEHNGFAERANRTILEKARCLMSPTNLPN</sequence>
<dbReference type="GO" id="GO:0046872">
    <property type="term" value="F:metal ion binding"/>
    <property type="evidence" value="ECO:0007669"/>
    <property type="project" value="UniProtKB-KW"/>
</dbReference>
<dbReference type="Proteomes" id="UP000765509">
    <property type="component" value="Unassembled WGS sequence"/>
</dbReference>
<dbReference type="InterPro" id="IPR012337">
    <property type="entry name" value="RNaseH-like_sf"/>
</dbReference>
<evidence type="ECO:0000256" key="11">
    <source>
        <dbReference type="ARBA" id="ARBA00022932"/>
    </source>
</evidence>
<keyword evidence="4" id="KW-0479">Metal-binding</keyword>
<dbReference type="InterPro" id="IPR039537">
    <property type="entry name" value="Retrotran_Ty1/copia-like"/>
</dbReference>
<dbReference type="PANTHER" id="PTHR42648">
    <property type="entry name" value="TRANSPOSASE, PUTATIVE-RELATED"/>
    <property type="match status" value="1"/>
</dbReference>
<evidence type="ECO:0000256" key="14">
    <source>
        <dbReference type="ARBA" id="ARBA00049244"/>
    </source>
</evidence>
<keyword evidence="3" id="KW-0540">Nuclease</keyword>
<dbReference type="InterPro" id="IPR001584">
    <property type="entry name" value="Integrase_cat-core"/>
</dbReference>
<evidence type="ECO:0000256" key="1">
    <source>
        <dbReference type="ARBA" id="ARBA00022578"/>
    </source>
</evidence>
<dbReference type="OrthoDB" id="3243429at2759"/>
<dbReference type="GO" id="GO:0005634">
    <property type="term" value="C:nucleus"/>
    <property type="evidence" value="ECO:0007669"/>
    <property type="project" value="UniProtKB-ARBA"/>
</dbReference>
<dbReference type="PANTHER" id="PTHR42648:SF11">
    <property type="entry name" value="TRANSPOSON TY4-P GAG-POL POLYPROTEIN"/>
    <property type="match status" value="1"/>
</dbReference>
<dbReference type="Gene3D" id="3.30.420.10">
    <property type="entry name" value="Ribonuclease H-like superfamily/Ribonuclease H"/>
    <property type="match status" value="1"/>
</dbReference>
<keyword evidence="12" id="KW-0233">DNA recombination</keyword>
<keyword evidence="11" id="KW-0239">DNA-directed DNA polymerase</keyword>
<evidence type="ECO:0000256" key="7">
    <source>
        <dbReference type="ARBA" id="ARBA00022842"/>
    </source>
</evidence>
<dbReference type="SUPFAM" id="SSF53098">
    <property type="entry name" value="Ribonuclease H-like"/>
    <property type="match status" value="1"/>
</dbReference>
<gene>
    <name evidence="16" type="ORF">O181_123382</name>
</gene>
<comment type="catalytic activity">
    <reaction evidence="13">
        <text>DNA(n) + a 2'-deoxyribonucleoside 5'-triphosphate = DNA(n+1) + diphosphate</text>
        <dbReference type="Rhea" id="RHEA:22508"/>
        <dbReference type="Rhea" id="RHEA-COMP:17339"/>
        <dbReference type="Rhea" id="RHEA-COMP:17340"/>
        <dbReference type="ChEBI" id="CHEBI:33019"/>
        <dbReference type="ChEBI" id="CHEBI:61560"/>
        <dbReference type="ChEBI" id="CHEBI:173112"/>
        <dbReference type="EC" id="2.7.7.49"/>
    </reaction>
</comment>
<dbReference type="EMBL" id="AVOT02115757">
    <property type="protein sequence ID" value="MBW0583667.1"/>
    <property type="molecule type" value="Genomic_DNA"/>
</dbReference>
<dbReference type="InterPro" id="IPR036397">
    <property type="entry name" value="RNaseH_sf"/>
</dbReference>
<evidence type="ECO:0000256" key="12">
    <source>
        <dbReference type="ARBA" id="ARBA00023172"/>
    </source>
</evidence>
<evidence type="ECO:0000256" key="9">
    <source>
        <dbReference type="ARBA" id="ARBA00022908"/>
    </source>
</evidence>
<evidence type="ECO:0000256" key="13">
    <source>
        <dbReference type="ARBA" id="ARBA00048173"/>
    </source>
</evidence>
<dbReference type="GO" id="GO:0015074">
    <property type="term" value="P:DNA integration"/>
    <property type="evidence" value="ECO:0007669"/>
    <property type="project" value="UniProtKB-KW"/>
</dbReference>
<keyword evidence="17" id="KW-1185">Reference proteome</keyword>
<evidence type="ECO:0000313" key="16">
    <source>
        <dbReference type="EMBL" id="MBW0583667.1"/>
    </source>
</evidence>
<keyword evidence="10" id="KW-0695">RNA-directed DNA polymerase</keyword>
<evidence type="ECO:0000256" key="3">
    <source>
        <dbReference type="ARBA" id="ARBA00022722"/>
    </source>
</evidence>
<evidence type="ECO:0000259" key="15">
    <source>
        <dbReference type="PROSITE" id="PS50994"/>
    </source>
</evidence>